<dbReference type="InterPro" id="IPR002734">
    <property type="entry name" value="RibDG_C"/>
</dbReference>
<dbReference type="GO" id="GO:0009231">
    <property type="term" value="P:riboflavin biosynthetic process"/>
    <property type="evidence" value="ECO:0007669"/>
    <property type="project" value="InterPro"/>
</dbReference>
<sequence>MRPLILKMSMSADGFVCGPENQVEWVFASMDEGANAWTMDLLWSAGVHVMGSRTYYDMASYWPYSTEIYAAPMNEIPKVIFSRAGLIEPPRARLAIRQSDGAISPGETAATDADRALSPVEAAWAEPRVSGDLEGTIARLKAEGGKPILAHGGVRFARSLMAADLVDELRLLVHPVLLGRGKSIFSELAAPKTLKLLSASVFATGAMAQVYRPA</sequence>
<dbReference type="SUPFAM" id="SSF53597">
    <property type="entry name" value="Dihydrofolate reductase-like"/>
    <property type="match status" value="1"/>
</dbReference>
<gene>
    <name evidence="2" type="ORF">GGR25_001970</name>
</gene>
<organism evidence="2 3">
    <name type="scientific">Kaistia hirudinis</name>
    <dbReference type="NCBI Taxonomy" id="1293440"/>
    <lineage>
        <taxon>Bacteria</taxon>
        <taxon>Pseudomonadati</taxon>
        <taxon>Pseudomonadota</taxon>
        <taxon>Alphaproteobacteria</taxon>
        <taxon>Hyphomicrobiales</taxon>
        <taxon>Kaistiaceae</taxon>
        <taxon>Kaistia</taxon>
    </lineage>
</organism>
<dbReference type="PANTHER" id="PTHR38011:SF11">
    <property type="entry name" value="2,5-DIAMINO-6-RIBOSYLAMINO-4(3H)-PYRIMIDINONE 5'-PHOSPHATE REDUCTASE"/>
    <property type="match status" value="1"/>
</dbReference>
<dbReference type="RefSeq" id="WP_183398537.1">
    <property type="nucleotide sequence ID" value="NZ_JACIDS010000002.1"/>
</dbReference>
<dbReference type="Proteomes" id="UP000553963">
    <property type="component" value="Unassembled WGS sequence"/>
</dbReference>
<protein>
    <submittedName>
        <fullName evidence="2">Dihydrofolate reductase</fullName>
    </submittedName>
</protein>
<dbReference type="InterPro" id="IPR050765">
    <property type="entry name" value="Riboflavin_Biosynth_HTPR"/>
</dbReference>
<dbReference type="Pfam" id="PF01872">
    <property type="entry name" value="RibD_C"/>
    <property type="match status" value="1"/>
</dbReference>
<feature type="domain" description="Bacterial bifunctional deaminase-reductase C-terminal" evidence="1">
    <location>
        <begin position="4"/>
        <end position="205"/>
    </location>
</feature>
<evidence type="ECO:0000259" key="1">
    <source>
        <dbReference type="Pfam" id="PF01872"/>
    </source>
</evidence>
<reference evidence="2 3" key="1">
    <citation type="submission" date="2020-08" db="EMBL/GenBank/DDBJ databases">
        <title>Genomic Encyclopedia of Type Strains, Phase IV (KMG-IV): sequencing the most valuable type-strain genomes for metagenomic binning, comparative biology and taxonomic classification.</title>
        <authorList>
            <person name="Goeker M."/>
        </authorList>
    </citation>
    <scope>NUCLEOTIDE SEQUENCE [LARGE SCALE GENOMIC DNA]</scope>
    <source>
        <strain evidence="2 3">DSM 25966</strain>
    </source>
</reference>
<keyword evidence="3" id="KW-1185">Reference proteome</keyword>
<dbReference type="AlphaFoldDB" id="A0A840AQ00"/>
<evidence type="ECO:0000313" key="2">
    <source>
        <dbReference type="EMBL" id="MBB3930931.1"/>
    </source>
</evidence>
<proteinExistence type="predicted"/>
<name>A0A840AQ00_9HYPH</name>
<comment type="caution">
    <text evidence="2">The sequence shown here is derived from an EMBL/GenBank/DDBJ whole genome shotgun (WGS) entry which is preliminary data.</text>
</comment>
<dbReference type="PANTHER" id="PTHR38011">
    <property type="entry name" value="DIHYDROFOLATE REDUCTASE FAMILY PROTEIN (AFU_ORTHOLOGUE AFUA_8G06820)"/>
    <property type="match status" value="1"/>
</dbReference>
<dbReference type="Gene3D" id="3.40.430.10">
    <property type="entry name" value="Dihydrofolate Reductase, subunit A"/>
    <property type="match status" value="1"/>
</dbReference>
<evidence type="ECO:0000313" key="3">
    <source>
        <dbReference type="Proteomes" id="UP000553963"/>
    </source>
</evidence>
<dbReference type="GO" id="GO:0008703">
    <property type="term" value="F:5-amino-6-(5-phosphoribosylamino)uracil reductase activity"/>
    <property type="evidence" value="ECO:0007669"/>
    <property type="project" value="InterPro"/>
</dbReference>
<dbReference type="EMBL" id="JACIDS010000002">
    <property type="protein sequence ID" value="MBB3930931.1"/>
    <property type="molecule type" value="Genomic_DNA"/>
</dbReference>
<accession>A0A840AQ00</accession>
<dbReference type="InterPro" id="IPR024072">
    <property type="entry name" value="DHFR-like_dom_sf"/>
</dbReference>